<dbReference type="RefSeq" id="WP_093273293.1">
    <property type="nucleotide sequence ID" value="NZ_FNDD01000011.1"/>
</dbReference>
<dbReference type="GO" id="GO:0015833">
    <property type="term" value="P:peptide transport"/>
    <property type="evidence" value="ECO:0007669"/>
    <property type="project" value="InterPro"/>
</dbReference>
<keyword evidence="2 5" id="KW-0812">Transmembrane</keyword>
<dbReference type="STRING" id="861298.SAMN04488136_1118"/>
<evidence type="ECO:0000313" key="7">
    <source>
        <dbReference type="Proteomes" id="UP000198854"/>
    </source>
</evidence>
<evidence type="ECO:0000256" key="5">
    <source>
        <dbReference type="SAM" id="Phobius"/>
    </source>
</evidence>
<sequence>MFDSFFPKPKLFFFSFALWSLLCVVGWYTQVHDLGPSLSLASWFGIHYPEALAADAKPAAMAQFQSAQETASNAWLYQYMVVCYLLFIGTWLKIGGQKWAKWSVAGSALIVFITWFQVEVSVMLNEWYGDFYNLIQKALSAPNSITLSEFYSELSTVMIILMVAITVAVCNSFFVSHYVFRWRTAMTDYYTSKWQHVRHIEGASQRIQEDTMRFASIMESLGVSFLNSVMTLLAFLPILWGLSEHVKSIPIVGEVPQALVFVAILWSIFGTMLLAAAGIKLPGLEFKNQKVEAAYRKELVYGEDHEDRAEPITLATLFNNVRNNYFRLYLHYVYFNIVRYGYLQFGAFVPMIALAPSIVAGAFTLGMMQRIMNAFNQVENSFQYLVNSWTTIVELLSIYKRLKGFEQAVNQAELEYLQTEHLQAEQANEVS</sequence>
<dbReference type="NCBIfam" id="NF009036">
    <property type="entry name" value="PRK12369.1"/>
    <property type="match status" value="1"/>
</dbReference>
<dbReference type="InterPro" id="IPR050835">
    <property type="entry name" value="ABC_transporter_sub-D"/>
</dbReference>
<keyword evidence="7" id="KW-1185">Reference proteome</keyword>
<proteinExistence type="predicted"/>
<feature type="transmembrane region" description="Helical" evidence="5">
    <location>
        <begin position="157"/>
        <end position="180"/>
    </location>
</feature>
<feature type="transmembrane region" description="Helical" evidence="5">
    <location>
        <begin position="348"/>
        <end position="368"/>
    </location>
</feature>
<dbReference type="GO" id="GO:1904680">
    <property type="term" value="F:peptide transmembrane transporter activity"/>
    <property type="evidence" value="ECO:0007669"/>
    <property type="project" value="InterPro"/>
</dbReference>
<dbReference type="NCBIfam" id="NF008306">
    <property type="entry name" value="PRK11098.1"/>
    <property type="match status" value="1"/>
</dbReference>
<keyword evidence="3 5" id="KW-1133">Transmembrane helix</keyword>
<organism evidence="6 7">
    <name type="scientific">Vibrio xiamenensis</name>
    <dbReference type="NCBI Taxonomy" id="861298"/>
    <lineage>
        <taxon>Bacteria</taxon>
        <taxon>Pseudomonadati</taxon>
        <taxon>Pseudomonadota</taxon>
        <taxon>Gammaproteobacteria</taxon>
        <taxon>Vibrionales</taxon>
        <taxon>Vibrionaceae</taxon>
        <taxon>Vibrio</taxon>
    </lineage>
</organism>
<dbReference type="GO" id="GO:0005886">
    <property type="term" value="C:plasma membrane"/>
    <property type="evidence" value="ECO:0007669"/>
    <property type="project" value="TreeGrafter"/>
</dbReference>
<dbReference type="AlphaFoldDB" id="A0A1G8ALT1"/>
<reference evidence="6 7" key="1">
    <citation type="submission" date="2016-10" db="EMBL/GenBank/DDBJ databases">
        <authorList>
            <person name="de Groot N.N."/>
        </authorList>
    </citation>
    <scope>NUCLEOTIDE SEQUENCE [LARGE SCALE GENOMIC DNA]</scope>
    <source>
        <strain evidence="6 7">CGMCC 1.10228</strain>
    </source>
</reference>
<evidence type="ECO:0000256" key="4">
    <source>
        <dbReference type="ARBA" id="ARBA00023136"/>
    </source>
</evidence>
<gene>
    <name evidence="6" type="ORF">SAMN04488136_1118</name>
</gene>
<accession>A0A1G8ALT1</accession>
<feature type="transmembrane region" description="Helical" evidence="5">
    <location>
        <begin position="260"/>
        <end position="279"/>
    </location>
</feature>
<dbReference type="OrthoDB" id="8233587at2"/>
<keyword evidence="1" id="KW-0813">Transport</keyword>
<evidence type="ECO:0000256" key="2">
    <source>
        <dbReference type="ARBA" id="ARBA00022692"/>
    </source>
</evidence>
<dbReference type="EMBL" id="FNDD01000011">
    <property type="protein sequence ID" value="SDH21985.1"/>
    <property type="molecule type" value="Genomic_DNA"/>
</dbReference>
<feature type="transmembrane region" description="Helical" evidence="5">
    <location>
        <begin position="74"/>
        <end position="92"/>
    </location>
</feature>
<protein>
    <submittedName>
        <fullName evidence="6">Peptide/bleomycin uptake transporter</fullName>
    </submittedName>
</protein>
<evidence type="ECO:0000256" key="1">
    <source>
        <dbReference type="ARBA" id="ARBA00022448"/>
    </source>
</evidence>
<dbReference type="Pfam" id="PF05992">
    <property type="entry name" value="SbmA_BacA"/>
    <property type="match status" value="1"/>
</dbReference>
<dbReference type="PANTHER" id="PTHR11384:SF59">
    <property type="entry name" value="LYSOSOMAL COBALAMIN TRANSPORTER ABCD4"/>
    <property type="match status" value="1"/>
</dbReference>
<feature type="transmembrane region" description="Helical" evidence="5">
    <location>
        <begin position="221"/>
        <end position="240"/>
    </location>
</feature>
<keyword evidence="4 5" id="KW-0472">Membrane</keyword>
<dbReference type="InterPro" id="IPR009248">
    <property type="entry name" value="SbmA_BacA"/>
</dbReference>
<dbReference type="PANTHER" id="PTHR11384">
    <property type="entry name" value="ATP-BINDING CASSETTE, SUB-FAMILY D MEMBER"/>
    <property type="match status" value="1"/>
</dbReference>
<dbReference type="Proteomes" id="UP000198854">
    <property type="component" value="Unassembled WGS sequence"/>
</dbReference>
<evidence type="ECO:0000256" key="3">
    <source>
        <dbReference type="ARBA" id="ARBA00022989"/>
    </source>
</evidence>
<name>A0A1G8ALT1_9VIBR</name>
<evidence type="ECO:0000313" key="6">
    <source>
        <dbReference type="EMBL" id="SDH21985.1"/>
    </source>
</evidence>
<feature type="transmembrane region" description="Helical" evidence="5">
    <location>
        <begin position="99"/>
        <end position="118"/>
    </location>
</feature>